<feature type="compositionally biased region" description="Basic residues" evidence="2">
    <location>
        <begin position="414"/>
        <end position="424"/>
    </location>
</feature>
<gene>
    <name evidence="4" type="ORF">B9Q09_03675</name>
</gene>
<evidence type="ECO:0000313" key="5">
    <source>
        <dbReference type="Proteomes" id="UP000240681"/>
    </source>
</evidence>
<evidence type="ECO:0000256" key="2">
    <source>
        <dbReference type="SAM" id="MobiDB-lite"/>
    </source>
</evidence>
<reference evidence="4 5" key="1">
    <citation type="submission" date="2017-04" db="EMBL/GenBank/DDBJ databases">
        <title>Novel microbial lineages endemic to geothermal iron-oxide mats fill important gaps in the evolutionary history of Archaea.</title>
        <authorList>
            <person name="Jay Z.J."/>
            <person name="Beam J.P."/>
            <person name="Dlakic M."/>
            <person name="Rusch D.B."/>
            <person name="Kozubal M.A."/>
            <person name="Inskeep W.P."/>
        </authorList>
    </citation>
    <scope>NUCLEOTIDE SEQUENCE [LARGE SCALE GENOMIC DNA]</scope>
    <source>
        <strain evidence="4">ECH_B_SAG-C16</strain>
    </source>
</reference>
<feature type="domain" description="Cysteine-rich" evidence="3">
    <location>
        <begin position="234"/>
        <end position="331"/>
    </location>
</feature>
<dbReference type="InterPro" id="IPR004017">
    <property type="entry name" value="Cys_rich_dom"/>
</dbReference>
<dbReference type="PANTHER" id="PTHR42947:SF1">
    <property type="entry name" value="COB--COM HETERODISULFIDE REDUCTASE SUBUNIT B 1"/>
    <property type="match status" value="1"/>
</dbReference>
<evidence type="ECO:0000313" key="4">
    <source>
        <dbReference type="EMBL" id="PSN94942.1"/>
    </source>
</evidence>
<dbReference type="PANTHER" id="PTHR42947">
    <property type="entry name" value="COB--COM HETERODISULFIDE REDUCTASE SUBUNIT B 1"/>
    <property type="match status" value="1"/>
</dbReference>
<keyword evidence="1" id="KW-0560">Oxidoreductase</keyword>
<name>A0A2R6B8P4_9ARCH</name>
<comment type="caution">
    <text evidence="4">The sequence shown here is derived from an EMBL/GenBank/DDBJ whole genome shotgun (WGS) entry which is preliminary data.</text>
</comment>
<evidence type="ECO:0000256" key="1">
    <source>
        <dbReference type="ARBA" id="ARBA00023002"/>
    </source>
</evidence>
<dbReference type="Proteomes" id="UP000240681">
    <property type="component" value="Unassembled WGS sequence"/>
</dbReference>
<dbReference type="EMBL" id="NEXK01000072">
    <property type="protein sequence ID" value="PSN94942.1"/>
    <property type="molecule type" value="Genomic_DNA"/>
</dbReference>
<accession>A0A2R6B8P4</accession>
<evidence type="ECO:0000259" key="3">
    <source>
        <dbReference type="Pfam" id="PF02754"/>
    </source>
</evidence>
<dbReference type="Pfam" id="PF02754">
    <property type="entry name" value="CCG"/>
    <property type="match status" value="1"/>
</dbReference>
<dbReference type="InterPro" id="IPR051278">
    <property type="entry name" value="HdrB/HdrD_reductase"/>
</dbReference>
<dbReference type="GO" id="GO:0016491">
    <property type="term" value="F:oxidoreductase activity"/>
    <property type="evidence" value="ECO:0007669"/>
    <property type="project" value="UniProtKB-KW"/>
</dbReference>
<organism evidence="4 5">
    <name type="scientific">Candidatus Marsarchaeota G2 archaeon ECH_B_SAG-C16</name>
    <dbReference type="NCBI Taxonomy" id="1978163"/>
    <lineage>
        <taxon>Archaea</taxon>
        <taxon>Candidatus Marsarchaeota</taxon>
        <taxon>Candidatus Marsarchaeota group 2</taxon>
    </lineage>
</organism>
<dbReference type="AlphaFoldDB" id="A0A2R6B8P4"/>
<sequence length="424" mass="48296">MANTIIDSGGGEEIELKEEDAKYFEKLVAERRAKLALGTVEDYLRMLEKMRELEASGEIMVHHVEEDYEPVSVRTLSGRTKKVPTVDTWQHKSCGQCGHIPGYVTSLFWIMRELGIPFIDDTNQTSCTAWNYYGSGTSNTVALSSVFLRNMHVAYEKNAYPLIHCGTSYGDYKECRFLVVMSRDIRERVRNILKKVDRDLVIPEELVHYSEWLHVMRSRIAEKRKYDVSGITAAVHAACHTYKLMAEDYTYDDSVMGGVKPAPTTSVALALGAKVADYSTWYDCCGFGFRHILTEREVSRSFAYFRKIQPVVREAKADVLLVHDTGCVTTFDKSQFVFHAHGYKESVPVISDSQFAALTMGAHPFIVCQLQWHLADWRPLLTKMGIDWEKAQSEYKSYLEGIKKGGRPEFIRSPPRKLAPRVKT</sequence>
<protein>
    <submittedName>
        <fullName evidence="4">Heterodisulfide reductase subunit B</fullName>
    </submittedName>
</protein>
<proteinExistence type="predicted"/>
<feature type="region of interest" description="Disordered" evidence="2">
    <location>
        <begin position="405"/>
        <end position="424"/>
    </location>
</feature>